<dbReference type="GO" id="GO:0006606">
    <property type="term" value="P:protein import into nucleus"/>
    <property type="evidence" value="ECO:0007669"/>
    <property type="project" value="TreeGrafter"/>
</dbReference>
<organism evidence="5 6">
    <name type="scientific">Amphibalanus amphitrite</name>
    <name type="common">Striped barnacle</name>
    <name type="synonym">Balanus amphitrite</name>
    <dbReference type="NCBI Taxonomy" id="1232801"/>
    <lineage>
        <taxon>Eukaryota</taxon>
        <taxon>Metazoa</taxon>
        <taxon>Ecdysozoa</taxon>
        <taxon>Arthropoda</taxon>
        <taxon>Crustacea</taxon>
        <taxon>Multicrustacea</taxon>
        <taxon>Cirripedia</taxon>
        <taxon>Thoracica</taxon>
        <taxon>Thoracicalcarea</taxon>
        <taxon>Balanomorpha</taxon>
        <taxon>Balanoidea</taxon>
        <taxon>Balanidae</taxon>
        <taxon>Amphibalaninae</taxon>
        <taxon>Amphibalanus</taxon>
    </lineage>
</organism>
<evidence type="ECO:0000256" key="1">
    <source>
        <dbReference type="ARBA" id="ARBA00004123"/>
    </source>
</evidence>
<gene>
    <name evidence="5" type="primary">Nup133_1</name>
    <name evidence="5" type="ORF">FJT64_027380</name>
</gene>
<dbReference type="InterPro" id="IPR015943">
    <property type="entry name" value="WD40/YVTN_repeat-like_dom_sf"/>
</dbReference>
<keyword evidence="6" id="KW-1185">Reference proteome</keyword>
<evidence type="ECO:0000256" key="4">
    <source>
        <dbReference type="ARBA" id="ARBA00023242"/>
    </source>
</evidence>
<dbReference type="GO" id="GO:0031080">
    <property type="term" value="C:nuclear pore outer ring"/>
    <property type="evidence" value="ECO:0007669"/>
    <property type="project" value="TreeGrafter"/>
</dbReference>
<comment type="subcellular location">
    <subcellularLocation>
        <location evidence="1">Nucleus</location>
    </subcellularLocation>
</comment>
<keyword evidence="4" id="KW-0539">Nucleus</keyword>
<evidence type="ECO:0000313" key="5">
    <source>
        <dbReference type="EMBL" id="KAF0300058.1"/>
    </source>
</evidence>
<dbReference type="OrthoDB" id="6342440at2759"/>
<dbReference type="GO" id="GO:0016973">
    <property type="term" value="P:poly(A)+ mRNA export from nucleus"/>
    <property type="evidence" value="ECO:0007669"/>
    <property type="project" value="TreeGrafter"/>
</dbReference>
<dbReference type="EMBL" id="VIIS01001299">
    <property type="protein sequence ID" value="KAF0300058.1"/>
    <property type="molecule type" value="Genomic_DNA"/>
</dbReference>
<evidence type="ECO:0000256" key="3">
    <source>
        <dbReference type="ARBA" id="ARBA00022448"/>
    </source>
</evidence>
<keyword evidence="3" id="KW-0813">Transport</keyword>
<protein>
    <submittedName>
        <fullName evidence="5">Nuclear pore complex protein Nup133</fullName>
    </submittedName>
</protein>
<comment type="similarity">
    <text evidence="2">Belongs to the nucleoporin Nup133 family.</text>
</comment>
<dbReference type="Gene3D" id="2.130.10.10">
    <property type="entry name" value="YVTN repeat-like/Quinoprotein amine dehydrogenase"/>
    <property type="match status" value="1"/>
</dbReference>
<reference evidence="5 6" key="1">
    <citation type="submission" date="2019-07" db="EMBL/GenBank/DDBJ databases">
        <title>Draft genome assembly of a fouling barnacle, Amphibalanus amphitrite (Darwin, 1854): The first reference genome for Thecostraca.</title>
        <authorList>
            <person name="Kim W."/>
        </authorList>
    </citation>
    <scope>NUCLEOTIDE SEQUENCE [LARGE SCALE GENOMIC DNA]</scope>
    <source>
        <strain evidence="5">SNU_AA5</strain>
        <tissue evidence="5">Soma without cirri and trophi</tissue>
    </source>
</reference>
<accession>A0A6A4WDC9</accession>
<evidence type="ECO:0000313" key="6">
    <source>
        <dbReference type="Proteomes" id="UP000440578"/>
    </source>
</evidence>
<dbReference type="GO" id="GO:0017056">
    <property type="term" value="F:structural constituent of nuclear pore"/>
    <property type="evidence" value="ECO:0007669"/>
    <property type="project" value="InterPro"/>
</dbReference>
<dbReference type="InterPro" id="IPR037624">
    <property type="entry name" value="Nup133-like"/>
</dbReference>
<dbReference type="SUPFAM" id="SSF117289">
    <property type="entry name" value="Nucleoporin domain"/>
    <property type="match status" value="1"/>
</dbReference>
<evidence type="ECO:0000256" key="2">
    <source>
        <dbReference type="ARBA" id="ARBA00005569"/>
    </source>
</evidence>
<dbReference type="GO" id="GO:0000972">
    <property type="term" value="P:transcription-dependent tethering of RNA polymerase II gene DNA at nuclear periphery"/>
    <property type="evidence" value="ECO:0007669"/>
    <property type="project" value="TreeGrafter"/>
</dbReference>
<dbReference type="PANTHER" id="PTHR13405:SF11">
    <property type="entry name" value="NUCLEAR PORE COMPLEX PROTEIN NUP133"/>
    <property type="match status" value="1"/>
</dbReference>
<dbReference type="PANTHER" id="PTHR13405">
    <property type="entry name" value="NUCLEAR PORE COMPLEX PROTEIN NUP133"/>
    <property type="match status" value="1"/>
</dbReference>
<comment type="caution">
    <text evidence="5">The sequence shown here is derived from an EMBL/GenBank/DDBJ whole genome shotgun (WGS) entry which is preliminary data.</text>
</comment>
<dbReference type="AlphaFoldDB" id="A0A6A4WDC9"/>
<sequence length="282" mass="31054">MMFCLLQGVLEDTVDCLPRQWSRFDVVQYTLPAEQCAGTELRLLAPGERAYIQLRRQILCVNLSCPSEPAETLRLSSPSDQVLGWGLGADSAPLVFTSHHGLLRLNARAPCGATTIADTSTTVPGSMLTMDQSRLNQSLNVSMTQADVDELTSGGPKARLRAACILYCRNELTRCAELVEELFPRRSADGFDSQLDKTVADLSADVINDYPASDPRWAEAMPHDATVSTTNSLILLNQLGDKREAHQLYLAFLRAVGLWDRVLREHHEKILAAMALTNQSAQ</sequence>
<name>A0A6A4WDC9_AMPAM</name>
<dbReference type="Proteomes" id="UP000440578">
    <property type="component" value="Unassembled WGS sequence"/>
</dbReference>
<proteinExistence type="inferred from homology"/>